<evidence type="ECO:0000256" key="5">
    <source>
        <dbReference type="ARBA" id="ARBA00023163"/>
    </source>
</evidence>
<dbReference type="GO" id="GO:0006513">
    <property type="term" value="P:protein monoubiquitination"/>
    <property type="evidence" value="ECO:0007669"/>
    <property type="project" value="TreeGrafter"/>
</dbReference>
<evidence type="ECO:0000256" key="1">
    <source>
        <dbReference type="ARBA" id="ARBA00000900"/>
    </source>
</evidence>
<evidence type="ECO:0000256" key="7">
    <source>
        <dbReference type="SAM" id="MobiDB-lite"/>
    </source>
</evidence>
<dbReference type="Pfam" id="PF13639">
    <property type="entry name" value="zf-RING_2"/>
    <property type="match status" value="1"/>
</dbReference>
<dbReference type="Proteomes" id="UP000275385">
    <property type="component" value="Unassembled WGS sequence"/>
</dbReference>
<evidence type="ECO:0000256" key="4">
    <source>
        <dbReference type="ARBA" id="ARBA00023015"/>
    </source>
</evidence>
<protein>
    <recommendedName>
        <fullName evidence="2">RING-type E3 ubiquitin transferase</fullName>
        <ecNumber evidence="2">2.3.2.27</ecNumber>
    </recommendedName>
</protein>
<reference evidence="9 10" key="1">
    <citation type="submission" date="2018-08" db="EMBL/GenBank/DDBJ databases">
        <title>Draft genome of the lignicolous fungus Coniochaeta pulveracea.</title>
        <authorList>
            <person name="Borstlap C.J."/>
            <person name="De Witt R.N."/>
            <person name="Botha A."/>
            <person name="Volschenk H."/>
        </authorList>
    </citation>
    <scope>NUCLEOTIDE SEQUENCE [LARGE SCALE GENOMIC DNA]</scope>
    <source>
        <strain evidence="9 10">CAB683</strain>
    </source>
</reference>
<evidence type="ECO:0000259" key="8">
    <source>
        <dbReference type="PROSITE" id="PS50089"/>
    </source>
</evidence>
<sequence>MPPPWMCTVNLQPPNRTSLCCLVTKLYPHSFAIIPLRVQLMERSFEQAEIQSQVLQTTLAEIDLARQATSDSDKPAADCCVICLEEISELGSAQPCGHSNFDFICLANWLNVDPKCPLCKAVIATVHYGHDQVYHVPEKKDEPKAQPSVTPRDGQRTFQHYFLNGHNRPNRVRRRPEHRPAPTPTRDEAILRRRHIYTHNLYSLHVGSNPVSRYRDPTPALFQSDEHLVSRARTFIRRELQVFTFLNPETDVDVDDTTRRRANNAEFLLEYTIAILKTVDMQGAAGQAEAMLADFLGRDAARLFLHELRAWLRSPFGTLEAWDRAVQYPEVESDVSSTERKRRRDDEPEERGRDGSQDRKKSC</sequence>
<feature type="domain" description="RING-type" evidence="8">
    <location>
        <begin position="80"/>
        <end position="120"/>
    </location>
</feature>
<evidence type="ECO:0000256" key="3">
    <source>
        <dbReference type="ARBA" id="ARBA00022679"/>
    </source>
</evidence>
<dbReference type="PANTHER" id="PTHR46077:SF1">
    <property type="entry name" value="TOP1 BINDING ARGININE_SERINE RICH PROTEIN, E3 UBIQUITIN LIGASE"/>
    <property type="match status" value="1"/>
</dbReference>
<accession>A0A420XWA8</accession>
<dbReference type="GO" id="GO:0008270">
    <property type="term" value="F:zinc ion binding"/>
    <property type="evidence" value="ECO:0007669"/>
    <property type="project" value="UniProtKB-KW"/>
</dbReference>
<dbReference type="SMART" id="SM00184">
    <property type="entry name" value="RING"/>
    <property type="match status" value="1"/>
</dbReference>
<dbReference type="STRING" id="177199.A0A420XWA8"/>
<comment type="caution">
    <text evidence="9">The sequence shown here is derived from an EMBL/GenBank/DDBJ whole genome shotgun (WGS) entry which is preliminary data.</text>
</comment>
<organism evidence="9 10">
    <name type="scientific">Coniochaeta pulveracea</name>
    <dbReference type="NCBI Taxonomy" id="177199"/>
    <lineage>
        <taxon>Eukaryota</taxon>
        <taxon>Fungi</taxon>
        <taxon>Dikarya</taxon>
        <taxon>Ascomycota</taxon>
        <taxon>Pezizomycotina</taxon>
        <taxon>Sordariomycetes</taxon>
        <taxon>Sordariomycetidae</taxon>
        <taxon>Coniochaetales</taxon>
        <taxon>Coniochaetaceae</taxon>
        <taxon>Coniochaeta</taxon>
    </lineage>
</organism>
<dbReference type="PROSITE" id="PS50089">
    <property type="entry name" value="ZF_RING_2"/>
    <property type="match status" value="1"/>
</dbReference>
<dbReference type="EC" id="2.3.2.27" evidence="2"/>
<dbReference type="GO" id="GO:0000209">
    <property type="term" value="P:protein polyubiquitination"/>
    <property type="evidence" value="ECO:0007669"/>
    <property type="project" value="TreeGrafter"/>
</dbReference>
<dbReference type="EMBL" id="QVQW01000131">
    <property type="protein sequence ID" value="RKU39935.1"/>
    <property type="molecule type" value="Genomic_DNA"/>
</dbReference>
<keyword evidence="4" id="KW-0805">Transcription regulation</keyword>
<dbReference type="SUPFAM" id="SSF57850">
    <property type="entry name" value="RING/U-box"/>
    <property type="match status" value="1"/>
</dbReference>
<evidence type="ECO:0000256" key="6">
    <source>
        <dbReference type="PROSITE-ProRule" id="PRU00175"/>
    </source>
</evidence>
<dbReference type="Gene3D" id="3.30.40.10">
    <property type="entry name" value="Zinc/RING finger domain, C3HC4 (zinc finger)"/>
    <property type="match status" value="1"/>
</dbReference>
<evidence type="ECO:0000313" key="9">
    <source>
        <dbReference type="EMBL" id="RKU39935.1"/>
    </source>
</evidence>
<dbReference type="GO" id="GO:0061630">
    <property type="term" value="F:ubiquitin protein ligase activity"/>
    <property type="evidence" value="ECO:0007669"/>
    <property type="project" value="UniProtKB-EC"/>
</dbReference>
<evidence type="ECO:0000313" key="10">
    <source>
        <dbReference type="Proteomes" id="UP000275385"/>
    </source>
</evidence>
<dbReference type="OrthoDB" id="21204at2759"/>
<dbReference type="InterPro" id="IPR013083">
    <property type="entry name" value="Znf_RING/FYVE/PHD"/>
</dbReference>
<keyword evidence="10" id="KW-1185">Reference proteome</keyword>
<name>A0A420XWA8_9PEZI</name>
<comment type="catalytic activity">
    <reaction evidence="1">
        <text>S-ubiquitinyl-[E2 ubiquitin-conjugating enzyme]-L-cysteine + [acceptor protein]-L-lysine = [E2 ubiquitin-conjugating enzyme]-L-cysteine + N(6)-ubiquitinyl-[acceptor protein]-L-lysine.</text>
        <dbReference type="EC" id="2.3.2.27"/>
    </reaction>
</comment>
<keyword evidence="6" id="KW-0863">Zinc-finger</keyword>
<keyword evidence="3" id="KW-0808">Transferase</keyword>
<feature type="compositionally biased region" description="Basic and acidic residues" evidence="7">
    <location>
        <begin position="344"/>
        <end position="363"/>
    </location>
</feature>
<feature type="region of interest" description="Disordered" evidence="7">
    <location>
        <begin position="329"/>
        <end position="363"/>
    </location>
</feature>
<gene>
    <name evidence="9" type="ORF">DL546_000203</name>
</gene>
<keyword evidence="6" id="KW-0862">Zinc</keyword>
<dbReference type="PANTHER" id="PTHR46077">
    <property type="entry name" value="E3 UBIQUITIN-PROTEIN LIGASE TOPORS"/>
    <property type="match status" value="1"/>
</dbReference>
<evidence type="ECO:0000256" key="2">
    <source>
        <dbReference type="ARBA" id="ARBA00012483"/>
    </source>
</evidence>
<dbReference type="AlphaFoldDB" id="A0A420XWA8"/>
<proteinExistence type="predicted"/>
<dbReference type="InterPro" id="IPR001841">
    <property type="entry name" value="Znf_RING"/>
</dbReference>
<keyword evidence="6" id="KW-0479">Metal-binding</keyword>
<keyword evidence="5" id="KW-0804">Transcription</keyword>